<dbReference type="Proteomes" id="UP000284657">
    <property type="component" value="Unassembled WGS sequence"/>
</dbReference>
<dbReference type="Gene3D" id="2.40.50.140">
    <property type="entry name" value="Nucleic acid-binding proteins"/>
    <property type="match status" value="1"/>
</dbReference>
<sequence length="589" mass="66283">MTTRLLDPRLQRSAASACRLLSTTSSPPATTTKRPIALTIDHLNAQGDGVGSYTSDQNVEMQVVVPFSARGDELQVDIWTRDVEMRDKWTAGQNNKQTWPLFGQQVEVSRPSPHRVKPLCTKYFGVCGGCTLQHVIYEQQLKEKQRWVQELFAGRRHSPDAKLLDILGVETAEGGAGTYHYRNKMEFTCSTGRWLLDEDKPEDESETTATPRYPFTVGLFPTASVGVRRAKQMGGKGKGRRRRGAAWNPRILSLDQCLLQDSACNNLLQKFVTRCEDAGLQAYNFTSHEGFVKQVVLRRGVSDDGRTEIMLGLVTTTFSDEQSELLSTIVHDIVHEYERDFCSEESDSPRLVSIVESLDGEAQRHRGKVEWPKQERVLFGRSHLEDSILGHRFEISFDSFFQPNSVQAGVLYGEIQRMMASLPEKPVVWDLFCGVGSIGICMGAHAKKVVGFELVEVAVERAKVNARLNDYSPDHMQFFCVDLAKNWDEEELLAKIAGEGNLPDVVIVDPPRAGLHKKLIKMLRRLSPRYICYVSCNPHSQVPDLETLCGPEKPEAGEVGSYRMKHLQPVDMLPHTPHIETIAWLERCD</sequence>
<dbReference type="InterPro" id="IPR010280">
    <property type="entry name" value="U5_MeTrfase_fam"/>
</dbReference>
<feature type="active site" description="Nucleophile" evidence="4">
    <location>
        <position position="536"/>
    </location>
</feature>
<dbReference type="Gene3D" id="2.40.50.1070">
    <property type="match status" value="1"/>
</dbReference>
<comment type="caution">
    <text evidence="7">The sequence shown here is derived from an EMBL/GenBank/DDBJ whole genome shotgun (WGS) entry which is preliminary data.</text>
</comment>
<dbReference type="PANTHER" id="PTHR11061:SF30">
    <property type="entry name" value="TRNA (URACIL(54)-C(5))-METHYLTRANSFERASE"/>
    <property type="match status" value="1"/>
</dbReference>
<dbReference type="AlphaFoldDB" id="A0A3F2RP76"/>
<evidence type="ECO:0000313" key="9">
    <source>
        <dbReference type="Proteomes" id="UP000284657"/>
    </source>
</evidence>
<feature type="binding site" evidence="4">
    <location>
        <position position="453"/>
    </location>
    <ligand>
        <name>S-adenosyl-L-methionine</name>
        <dbReference type="ChEBI" id="CHEBI:59789"/>
    </ligand>
</feature>
<dbReference type="GO" id="GO:0008173">
    <property type="term" value="F:RNA methyltransferase activity"/>
    <property type="evidence" value="ECO:0007669"/>
    <property type="project" value="InterPro"/>
</dbReference>
<dbReference type="PANTHER" id="PTHR11061">
    <property type="entry name" value="RNA M5U METHYLTRANSFERASE"/>
    <property type="match status" value="1"/>
</dbReference>
<evidence type="ECO:0000256" key="3">
    <source>
        <dbReference type="ARBA" id="ARBA00022691"/>
    </source>
</evidence>
<dbReference type="InterPro" id="IPR012340">
    <property type="entry name" value="NA-bd_OB-fold"/>
</dbReference>
<keyword evidence="1 4" id="KW-0489">Methyltransferase</keyword>
<dbReference type="SUPFAM" id="SSF53335">
    <property type="entry name" value="S-adenosyl-L-methionine-dependent methyltransferases"/>
    <property type="match status" value="1"/>
</dbReference>
<protein>
    <recommendedName>
        <fullName evidence="10">TRAM domain-containing protein</fullName>
    </recommendedName>
</protein>
<dbReference type="Pfam" id="PF05958">
    <property type="entry name" value="tRNA_U5-meth_tr"/>
    <property type="match status" value="1"/>
</dbReference>
<name>A0A3F2RP76_9STRA</name>
<feature type="binding site" evidence="4">
    <location>
        <position position="509"/>
    </location>
    <ligand>
        <name>S-adenosyl-L-methionine</name>
        <dbReference type="ChEBI" id="CHEBI:59789"/>
    </ligand>
</feature>
<evidence type="ECO:0000313" key="8">
    <source>
        <dbReference type="Proteomes" id="UP000277300"/>
    </source>
</evidence>
<evidence type="ECO:0000256" key="5">
    <source>
        <dbReference type="PROSITE-ProRule" id="PRU10015"/>
    </source>
</evidence>
<dbReference type="Proteomes" id="UP000277300">
    <property type="component" value="Unassembled WGS sequence"/>
</dbReference>
<dbReference type="PROSITE" id="PS51687">
    <property type="entry name" value="SAM_MT_RNA_M5U"/>
    <property type="match status" value="1"/>
</dbReference>
<feature type="binding site" evidence="4">
    <location>
        <position position="402"/>
    </location>
    <ligand>
        <name>S-adenosyl-L-methionine</name>
        <dbReference type="ChEBI" id="CHEBI:59789"/>
    </ligand>
</feature>
<dbReference type="CDD" id="cd02440">
    <property type="entry name" value="AdoMet_MTases"/>
    <property type="match status" value="1"/>
</dbReference>
<evidence type="ECO:0000256" key="1">
    <source>
        <dbReference type="ARBA" id="ARBA00022603"/>
    </source>
</evidence>
<dbReference type="InterPro" id="IPR029063">
    <property type="entry name" value="SAM-dependent_MTases_sf"/>
</dbReference>
<comment type="similarity">
    <text evidence="4">Belongs to the class I-like SAM-binding methyltransferase superfamily. RNA M5U methyltransferase family.</text>
</comment>
<dbReference type="GO" id="GO:0032259">
    <property type="term" value="P:methylation"/>
    <property type="evidence" value="ECO:0007669"/>
    <property type="project" value="UniProtKB-KW"/>
</dbReference>
<feature type="active site" evidence="5">
    <location>
        <position position="536"/>
    </location>
</feature>
<keyword evidence="2 4" id="KW-0808">Transferase</keyword>
<reference evidence="8 9" key="1">
    <citation type="submission" date="2018-07" db="EMBL/GenBank/DDBJ databases">
        <title>Genome sequencing of oomycete isolates from Chile give support for New Zealand origin for Phytophthora kernoviae and make available the first Nothophytophthora sp. genome.</title>
        <authorList>
            <person name="Studholme D.J."/>
            <person name="Sanfuentes E."/>
            <person name="Panda P."/>
            <person name="Hill R."/>
            <person name="Sambles C."/>
            <person name="Grant M."/>
            <person name="Williams N.M."/>
            <person name="Mcdougal R.L."/>
        </authorList>
    </citation>
    <scope>NUCLEOTIDE SEQUENCE [LARGE SCALE GENOMIC DNA]</scope>
    <source>
        <strain evidence="7">Chile6</strain>
        <strain evidence="6">Chile7</strain>
    </source>
</reference>
<dbReference type="OrthoDB" id="10250660at2759"/>
<dbReference type="GO" id="GO:0006396">
    <property type="term" value="P:RNA processing"/>
    <property type="evidence" value="ECO:0007669"/>
    <property type="project" value="InterPro"/>
</dbReference>
<dbReference type="EMBL" id="MBDO02000151">
    <property type="protein sequence ID" value="RLN61560.1"/>
    <property type="molecule type" value="Genomic_DNA"/>
</dbReference>
<dbReference type="InterPro" id="IPR030390">
    <property type="entry name" value="MeTrfase_TrmA_AS"/>
</dbReference>
<feature type="binding site" evidence="4">
    <location>
        <position position="432"/>
    </location>
    <ligand>
        <name>S-adenosyl-L-methionine</name>
        <dbReference type="ChEBI" id="CHEBI:59789"/>
    </ligand>
</feature>
<proteinExistence type="inferred from homology"/>
<accession>A0A3F2RP76</accession>
<evidence type="ECO:0000256" key="4">
    <source>
        <dbReference type="PROSITE-ProRule" id="PRU01024"/>
    </source>
</evidence>
<evidence type="ECO:0008006" key="10">
    <source>
        <dbReference type="Google" id="ProtNLM"/>
    </source>
</evidence>
<evidence type="ECO:0000256" key="2">
    <source>
        <dbReference type="ARBA" id="ARBA00022679"/>
    </source>
</evidence>
<dbReference type="PROSITE" id="PS01230">
    <property type="entry name" value="TRMA_1"/>
    <property type="match status" value="1"/>
</dbReference>
<gene>
    <name evidence="6" type="ORF">BBJ29_002445</name>
    <name evidence="7" type="ORF">BBP00_00005314</name>
</gene>
<keyword evidence="3 4" id="KW-0949">S-adenosyl-L-methionine</keyword>
<evidence type="ECO:0000313" key="7">
    <source>
        <dbReference type="EMBL" id="RLN61560.1"/>
    </source>
</evidence>
<evidence type="ECO:0000313" key="6">
    <source>
        <dbReference type="EMBL" id="RLN47146.1"/>
    </source>
</evidence>
<organism evidence="7 8">
    <name type="scientific">Phytophthora kernoviae</name>
    <dbReference type="NCBI Taxonomy" id="325452"/>
    <lineage>
        <taxon>Eukaryota</taxon>
        <taxon>Sar</taxon>
        <taxon>Stramenopiles</taxon>
        <taxon>Oomycota</taxon>
        <taxon>Peronosporomycetes</taxon>
        <taxon>Peronosporales</taxon>
        <taxon>Peronosporaceae</taxon>
        <taxon>Phytophthora</taxon>
    </lineage>
</organism>
<dbReference type="Gene3D" id="3.40.50.150">
    <property type="entry name" value="Vaccinia Virus protein VP39"/>
    <property type="match status" value="1"/>
</dbReference>
<dbReference type="EMBL" id="MBAD02002482">
    <property type="protein sequence ID" value="RLN47146.1"/>
    <property type="molecule type" value="Genomic_DNA"/>
</dbReference>